<proteinExistence type="predicted"/>
<dbReference type="Proteomes" id="UP000694892">
    <property type="component" value="Chromosome 2L"/>
</dbReference>
<gene>
    <name evidence="1" type="ORF">XELAEV_18012247mg</name>
</gene>
<evidence type="ECO:0000313" key="1">
    <source>
        <dbReference type="EMBL" id="OCT94572.1"/>
    </source>
</evidence>
<evidence type="ECO:0000313" key="2">
    <source>
        <dbReference type="Proteomes" id="UP000694892"/>
    </source>
</evidence>
<accession>A0A974DQ16</accession>
<evidence type="ECO:0008006" key="3">
    <source>
        <dbReference type="Google" id="ProtNLM"/>
    </source>
</evidence>
<sequence length="223" mass="25808">MEGGRVKGVWIREGGFPQHILLGAVKIRSENLPRKELYRLVLNSFFTSALILKDFPTISMGDCIQFLNGHRLPGKLFDNAWLALQGKLFLRGNVSYLNIVERFCPWGCGEEETTDHFLINCSVSHNLYDHVLTILAIKGLCRGIYEERAYGIISRKHSLEKEKLFIIFSVIRYHLWMSRCGKTFGREEGTMDLTVKKILKDLYFIRFKEISKNKENINFVEGN</sequence>
<dbReference type="AlphaFoldDB" id="A0A974DQ16"/>
<organism evidence="1 2">
    <name type="scientific">Xenopus laevis</name>
    <name type="common">African clawed frog</name>
    <dbReference type="NCBI Taxonomy" id="8355"/>
    <lineage>
        <taxon>Eukaryota</taxon>
        <taxon>Metazoa</taxon>
        <taxon>Chordata</taxon>
        <taxon>Craniata</taxon>
        <taxon>Vertebrata</taxon>
        <taxon>Euteleostomi</taxon>
        <taxon>Amphibia</taxon>
        <taxon>Batrachia</taxon>
        <taxon>Anura</taxon>
        <taxon>Pipoidea</taxon>
        <taxon>Pipidae</taxon>
        <taxon>Xenopodinae</taxon>
        <taxon>Xenopus</taxon>
        <taxon>Xenopus</taxon>
    </lineage>
</organism>
<dbReference type="EMBL" id="CM004468">
    <property type="protein sequence ID" value="OCT94572.1"/>
    <property type="molecule type" value="Genomic_DNA"/>
</dbReference>
<name>A0A974DQ16_XENLA</name>
<protein>
    <recommendedName>
        <fullName evidence="3">Reverse transcriptase zinc-binding domain-containing protein</fullName>
    </recommendedName>
</protein>
<reference evidence="2" key="1">
    <citation type="journal article" date="2016" name="Nature">
        <title>Genome evolution in the allotetraploid frog Xenopus laevis.</title>
        <authorList>
            <person name="Session A.M."/>
            <person name="Uno Y."/>
            <person name="Kwon T."/>
            <person name="Chapman J.A."/>
            <person name="Toyoda A."/>
            <person name="Takahashi S."/>
            <person name="Fukui A."/>
            <person name="Hikosaka A."/>
            <person name="Suzuki A."/>
            <person name="Kondo M."/>
            <person name="van Heeringen S.J."/>
            <person name="Quigley I."/>
            <person name="Heinz S."/>
            <person name="Ogino H."/>
            <person name="Ochi H."/>
            <person name="Hellsten U."/>
            <person name="Lyons J.B."/>
            <person name="Simakov O."/>
            <person name="Putnam N."/>
            <person name="Stites J."/>
            <person name="Kuroki Y."/>
            <person name="Tanaka T."/>
            <person name="Michiue T."/>
            <person name="Watanabe M."/>
            <person name="Bogdanovic O."/>
            <person name="Lister R."/>
            <person name="Georgiou G."/>
            <person name="Paranjpe S.S."/>
            <person name="van Kruijsbergen I."/>
            <person name="Shu S."/>
            <person name="Carlson J."/>
            <person name="Kinoshita T."/>
            <person name="Ohta Y."/>
            <person name="Mawaribuchi S."/>
            <person name="Jenkins J."/>
            <person name="Grimwood J."/>
            <person name="Schmutz J."/>
            <person name="Mitros T."/>
            <person name="Mozaffari S.V."/>
            <person name="Suzuki Y."/>
            <person name="Haramoto Y."/>
            <person name="Yamamoto T.S."/>
            <person name="Takagi C."/>
            <person name="Heald R."/>
            <person name="Miller K."/>
            <person name="Haudenschild C."/>
            <person name="Kitzman J."/>
            <person name="Nakayama T."/>
            <person name="Izutsu Y."/>
            <person name="Robert J."/>
            <person name="Fortriede J."/>
            <person name="Burns K."/>
            <person name="Lotay V."/>
            <person name="Karimi K."/>
            <person name="Yasuoka Y."/>
            <person name="Dichmann D.S."/>
            <person name="Flajnik M.F."/>
            <person name="Houston D.W."/>
            <person name="Shendure J."/>
            <person name="DuPasquier L."/>
            <person name="Vize P.D."/>
            <person name="Zorn A.M."/>
            <person name="Ito M."/>
            <person name="Marcotte E.M."/>
            <person name="Wallingford J.B."/>
            <person name="Ito Y."/>
            <person name="Asashima M."/>
            <person name="Ueno N."/>
            <person name="Matsuda Y."/>
            <person name="Veenstra G.J."/>
            <person name="Fujiyama A."/>
            <person name="Harland R.M."/>
            <person name="Taira M."/>
            <person name="Rokhsar D.S."/>
        </authorList>
    </citation>
    <scope>NUCLEOTIDE SEQUENCE [LARGE SCALE GENOMIC DNA]</scope>
    <source>
        <strain evidence="2">J</strain>
    </source>
</reference>